<accession>A0A8C1IUE9</accession>
<evidence type="ECO:0000256" key="3">
    <source>
        <dbReference type="ARBA" id="ARBA00004496"/>
    </source>
</evidence>
<dbReference type="InterPro" id="IPR015928">
    <property type="entry name" value="Aconitase/3IPM_dehydase_swvl"/>
</dbReference>
<comment type="cofactor">
    <cofactor evidence="1">
        <name>[4Fe-4S] cluster</name>
        <dbReference type="ChEBI" id="CHEBI:49883"/>
    </cofactor>
</comment>
<dbReference type="Gene3D" id="3.30.499.10">
    <property type="entry name" value="Aconitase, domain 3"/>
    <property type="match status" value="2"/>
</dbReference>
<evidence type="ECO:0000256" key="8">
    <source>
        <dbReference type="ARBA" id="ARBA00022723"/>
    </source>
</evidence>
<dbReference type="FunFam" id="3.30.499.10:FF:000005">
    <property type="entry name" value="cytoplasmic aconitate hydratase"/>
    <property type="match status" value="1"/>
</dbReference>
<dbReference type="CDD" id="cd01586">
    <property type="entry name" value="AcnA_IRP"/>
    <property type="match status" value="1"/>
</dbReference>
<dbReference type="Pfam" id="PF00330">
    <property type="entry name" value="Aconitase"/>
    <property type="match status" value="1"/>
</dbReference>
<dbReference type="Gene3D" id="3.20.19.10">
    <property type="entry name" value="Aconitase, domain 4"/>
    <property type="match status" value="1"/>
</dbReference>
<protein>
    <recommendedName>
        <fullName evidence="5">Iron-responsive element-binding protein 2</fullName>
    </recommendedName>
</protein>
<keyword evidence="8" id="KW-0479">Metal-binding</keyword>
<dbReference type="PROSITE" id="PS01244">
    <property type="entry name" value="ACONITASE_2"/>
    <property type="match status" value="1"/>
</dbReference>
<dbReference type="FunFam" id="3.20.19.10:FF:000005">
    <property type="entry name" value="Iron-responsive element-binding protein 2"/>
    <property type="match status" value="1"/>
</dbReference>
<keyword evidence="9" id="KW-0832">Ubl conjugation</keyword>
<comment type="similarity">
    <text evidence="4 13">Belongs to the aconitase/IPM isomerase family.</text>
</comment>
<sequence>MALGSPQHEHPFGHLIDTLQSEQYEERRYFNPQKLRDVRYEKLPFCMRVLLESTIRKCDGFYIKTDDVSSILDWQKQQNQAEVAFSPARVLLQDFTGIPAMVDLAAMRDALAKQGVDPNLVNPRCPTDLIVDHSLQIDYKMELIRNKERLQFFKWCSKAFKNINVVPPDINTVHQLNLEYLCQVVQEGEGFIYPDSVVGTDSHTTMINGLGILGWGVGGIESEAVMLGQPVSLTLPQVVGCKLVGTISPLATSIDIVLGITKHLRQAGIGGKFVEFFGPGVQQLSAPDRTTIANMCPEYNATVSFFPVDDITLQHFKHTSTDHTEKLVVLEDYLKAIKLFRSYSDQSEEPQYSEMNLSSIVPHVSGPKRPQDRVAVTCMKEDFINCLNEKVGFKGFHISKEKQATQVPFLHEGAEYNLAHGSVVIAAVISCTNNCNPSVMLAAGLLAKKAIEAGLKVKPYIRTSLVPGSGIVTHYLNTSGVLPYLRKLGFEVVGYGCATCVGNTAPLPESVVDAIKQGDLVACGVLSGNRHLEGRLCDCVRANYLASPPLVVAYAIAGTVSINLETEPLGVNSEGKDVYLRDIWPSKEEVNHTEENIVIASMFKELRSRMEKGSSFWNSLESAESALFPWDPKSTYIRCPSFFNKLSKEACTPQSIEGAYPLLFLGDKVTTDHISPAGSIARVSAAAKYLQSKRLTPREFNSYGARRGNDAVMTRGTFASIKLQNRLIGKTGPRTLHIPSGQTLDVFEAAERYQRDGVPLIILAGKEYGSGSSRDWAAKGPYLMGVRAVIAESFEKIHRNHLVGMGIAPLQFLSGQNADSLELCGKERFTINIPQELTPRQQLVVQVDTGKSFSVTALFENDMDVAFFRHGGILKYVARSLLP</sequence>
<keyword evidence="17" id="KW-1185">Reference proteome</keyword>
<evidence type="ECO:0000256" key="10">
    <source>
        <dbReference type="ARBA" id="ARBA00022884"/>
    </source>
</evidence>
<feature type="domain" description="Aconitase/3-isopropylmalate dehydratase large subunit alpha/beta/alpha" evidence="14">
    <location>
        <begin position="74"/>
        <end position="558"/>
    </location>
</feature>
<reference evidence="16" key="2">
    <citation type="submission" date="2025-09" db="UniProtKB">
        <authorList>
            <consortium name="Ensembl"/>
        </authorList>
    </citation>
    <scope>IDENTIFICATION</scope>
</reference>
<evidence type="ECO:0000313" key="17">
    <source>
        <dbReference type="Proteomes" id="UP000694427"/>
    </source>
</evidence>
<organism evidence="16 17">
    <name type="scientific">Cyprinus carpio</name>
    <name type="common">Common carp</name>
    <dbReference type="NCBI Taxonomy" id="7962"/>
    <lineage>
        <taxon>Eukaryota</taxon>
        <taxon>Metazoa</taxon>
        <taxon>Chordata</taxon>
        <taxon>Craniata</taxon>
        <taxon>Vertebrata</taxon>
        <taxon>Euteleostomi</taxon>
        <taxon>Actinopterygii</taxon>
        <taxon>Neopterygii</taxon>
        <taxon>Teleostei</taxon>
        <taxon>Ostariophysi</taxon>
        <taxon>Cypriniformes</taxon>
        <taxon>Cyprinidae</taxon>
        <taxon>Cyprininae</taxon>
        <taxon>Cyprinus</taxon>
    </lineage>
</organism>
<dbReference type="CDD" id="cd01580">
    <property type="entry name" value="AcnA_IRP_Swivel"/>
    <property type="match status" value="1"/>
</dbReference>
<evidence type="ECO:0000256" key="2">
    <source>
        <dbReference type="ARBA" id="ARBA00003938"/>
    </source>
</evidence>
<evidence type="ECO:0000256" key="13">
    <source>
        <dbReference type="RuleBase" id="RU361275"/>
    </source>
</evidence>
<evidence type="ECO:0000256" key="11">
    <source>
        <dbReference type="ARBA" id="ARBA00023004"/>
    </source>
</evidence>
<dbReference type="GO" id="GO:0051539">
    <property type="term" value="F:4 iron, 4 sulfur cluster binding"/>
    <property type="evidence" value="ECO:0007669"/>
    <property type="project" value="UniProtKB-KW"/>
</dbReference>
<dbReference type="SUPFAM" id="SSF52016">
    <property type="entry name" value="LeuD/IlvD-like"/>
    <property type="match status" value="1"/>
</dbReference>
<gene>
    <name evidence="16" type="primary">LOC122135549</name>
</gene>
<dbReference type="GO" id="GO:0046872">
    <property type="term" value="F:metal ion binding"/>
    <property type="evidence" value="ECO:0007669"/>
    <property type="project" value="UniProtKB-KW"/>
</dbReference>
<keyword evidence="12 13" id="KW-0411">Iron-sulfur</keyword>
<dbReference type="GO" id="GO:0005737">
    <property type="term" value="C:cytoplasm"/>
    <property type="evidence" value="ECO:0007669"/>
    <property type="project" value="UniProtKB-SubCell"/>
</dbReference>
<evidence type="ECO:0000256" key="6">
    <source>
        <dbReference type="ARBA" id="ARBA00022485"/>
    </source>
</evidence>
<dbReference type="GO" id="GO:0030350">
    <property type="term" value="F:iron-responsive element binding"/>
    <property type="evidence" value="ECO:0007669"/>
    <property type="project" value="UniProtKB-ARBA"/>
</dbReference>
<comment type="subcellular location">
    <subcellularLocation>
        <location evidence="3 13">Cytoplasm</location>
    </subcellularLocation>
</comment>
<evidence type="ECO:0000256" key="4">
    <source>
        <dbReference type="ARBA" id="ARBA00007185"/>
    </source>
</evidence>
<evidence type="ECO:0000256" key="12">
    <source>
        <dbReference type="ARBA" id="ARBA00023014"/>
    </source>
</evidence>
<dbReference type="PROSITE" id="PS00450">
    <property type="entry name" value="ACONITASE_1"/>
    <property type="match status" value="1"/>
</dbReference>
<dbReference type="InterPro" id="IPR015931">
    <property type="entry name" value="Acnase/IPM_dHydase_lsu_aba_1/3"/>
</dbReference>
<dbReference type="InterPro" id="IPR044137">
    <property type="entry name" value="AcnA_IRP_Swivel"/>
</dbReference>
<keyword evidence="6 13" id="KW-0004">4Fe-4S</keyword>
<dbReference type="NCBIfam" id="NF006757">
    <property type="entry name" value="PRK09277.1"/>
    <property type="match status" value="1"/>
</dbReference>
<reference evidence="16" key="1">
    <citation type="submission" date="2025-08" db="UniProtKB">
        <authorList>
            <consortium name="Ensembl"/>
        </authorList>
    </citation>
    <scope>IDENTIFICATION</scope>
</reference>
<dbReference type="FunFam" id="3.30.499.10:FF:000011">
    <property type="entry name" value="Iron-responsive element binding protein 2"/>
    <property type="match status" value="1"/>
</dbReference>
<evidence type="ECO:0000256" key="9">
    <source>
        <dbReference type="ARBA" id="ARBA00022843"/>
    </source>
</evidence>
<dbReference type="InterPro" id="IPR018136">
    <property type="entry name" value="Aconitase_4Fe-4S_BS"/>
</dbReference>
<dbReference type="InterPro" id="IPR000573">
    <property type="entry name" value="AconitaseA/IPMdHydase_ssu_swvl"/>
</dbReference>
<feature type="domain" description="Aconitase A/isopropylmalate dehydratase small subunit swivel" evidence="15">
    <location>
        <begin position="687"/>
        <end position="813"/>
    </location>
</feature>
<evidence type="ECO:0000256" key="1">
    <source>
        <dbReference type="ARBA" id="ARBA00001966"/>
    </source>
</evidence>
<dbReference type="Ensembl" id="ENSCCRT00010024746.1">
    <property type="protein sequence ID" value="ENSCCRP00010022645.1"/>
    <property type="gene ID" value="ENSCCRG00010009413.1"/>
</dbReference>
<keyword evidence="7 13" id="KW-0963">Cytoplasm</keyword>
<proteinExistence type="inferred from homology"/>
<evidence type="ECO:0000256" key="5">
    <source>
        <dbReference type="ARBA" id="ARBA00015385"/>
    </source>
</evidence>
<name>A0A8C1IUE9_CYPCA</name>
<keyword evidence="10" id="KW-0694">RNA-binding</keyword>
<evidence type="ECO:0000259" key="14">
    <source>
        <dbReference type="Pfam" id="PF00330"/>
    </source>
</evidence>
<dbReference type="NCBIfam" id="NF009520">
    <property type="entry name" value="PRK12881.1"/>
    <property type="match status" value="1"/>
</dbReference>
<evidence type="ECO:0000259" key="15">
    <source>
        <dbReference type="Pfam" id="PF00694"/>
    </source>
</evidence>
<dbReference type="PANTHER" id="PTHR11670">
    <property type="entry name" value="ACONITASE/IRON-RESPONSIVE ELEMENT FAMILY MEMBER"/>
    <property type="match status" value="1"/>
</dbReference>
<dbReference type="GO" id="GO:0017148">
    <property type="term" value="P:negative regulation of translation"/>
    <property type="evidence" value="ECO:0007669"/>
    <property type="project" value="UniProtKB-ARBA"/>
</dbReference>
<dbReference type="InterPro" id="IPR036008">
    <property type="entry name" value="Aconitase_4Fe-4S_dom"/>
</dbReference>
<dbReference type="Pfam" id="PF00694">
    <property type="entry name" value="Aconitase_C"/>
    <property type="match status" value="1"/>
</dbReference>
<dbReference type="SUPFAM" id="SSF53732">
    <property type="entry name" value="Aconitase iron-sulfur domain"/>
    <property type="match status" value="1"/>
</dbReference>
<dbReference type="AlphaFoldDB" id="A0A8C1IUE9"/>
<evidence type="ECO:0000256" key="7">
    <source>
        <dbReference type="ARBA" id="ARBA00022490"/>
    </source>
</evidence>
<dbReference type="InterPro" id="IPR006249">
    <property type="entry name" value="Aconitase/IRP2"/>
</dbReference>
<dbReference type="InterPro" id="IPR001030">
    <property type="entry name" value="Acoase/IPM_deHydtase_lsu_aba"/>
</dbReference>
<evidence type="ECO:0000313" key="16">
    <source>
        <dbReference type="Ensembl" id="ENSCCRP00010022645.1"/>
    </source>
</evidence>
<dbReference type="NCBIfam" id="TIGR01341">
    <property type="entry name" value="aconitase_1"/>
    <property type="match status" value="1"/>
</dbReference>
<dbReference type="Gene3D" id="6.10.190.10">
    <property type="match status" value="1"/>
</dbReference>
<dbReference type="Proteomes" id="UP000694427">
    <property type="component" value="Unplaced"/>
</dbReference>
<keyword evidence="11 13" id="KW-0408">Iron</keyword>
<dbReference type="PRINTS" id="PR00415">
    <property type="entry name" value="ACONITASE"/>
</dbReference>
<comment type="function">
    <text evidence="2">RNA-binding protein that binds to iron-responsive elements (IRES), which are stem-loop structures found in the 5'-UTR of ferritin, and delta aminolevulinic acid synthase mRNAs, and in the 3'-UTR of transferrin receptor mRNA. Binding to the IRE element in ferritin results in the repression of its mRNA translation. Binding of the protein to the transferrin receptor mRNA inhibits the degradation of this otherwise rapidly degraded mRNA.</text>
</comment>